<proteinExistence type="predicted"/>
<name>A0A1I8B519_MELHA</name>
<keyword evidence="1" id="KW-1133">Transmembrane helix</keyword>
<dbReference type="AlphaFoldDB" id="A0A1I8B519"/>
<keyword evidence="2" id="KW-1185">Reference proteome</keyword>
<organism evidence="2 3">
    <name type="scientific">Meloidogyne hapla</name>
    <name type="common">Root-knot nematode worm</name>
    <dbReference type="NCBI Taxonomy" id="6305"/>
    <lineage>
        <taxon>Eukaryota</taxon>
        <taxon>Metazoa</taxon>
        <taxon>Ecdysozoa</taxon>
        <taxon>Nematoda</taxon>
        <taxon>Chromadorea</taxon>
        <taxon>Rhabditida</taxon>
        <taxon>Tylenchina</taxon>
        <taxon>Tylenchomorpha</taxon>
        <taxon>Tylenchoidea</taxon>
        <taxon>Meloidogynidae</taxon>
        <taxon>Meloidogyninae</taxon>
        <taxon>Meloidogyne</taxon>
    </lineage>
</organism>
<evidence type="ECO:0000313" key="2">
    <source>
        <dbReference type="Proteomes" id="UP000095281"/>
    </source>
</evidence>
<sequence>MKITYRRYLFIFSVALIVITFSTLDIIFSFFPYSDGGIKQFNQAMLNKTLPFFEMKNKFDEVKFDIILFKSLIFKMPFIIILTMIIVHIMPYFIILICSYKMIRYVNLYSNFDSELKIMVKQLTKTLIILPYRNAVFNRFRIHPQQ</sequence>
<evidence type="ECO:0000313" key="3">
    <source>
        <dbReference type="WBParaSite" id="MhA1_Contig1434.frz3.gene4"/>
    </source>
</evidence>
<reference evidence="3" key="1">
    <citation type="submission" date="2016-11" db="UniProtKB">
        <authorList>
            <consortium name="WormBaseParasite"/>
        </authorList>
    </citation>
    <scope>IDENTIFICATION</scope>
</reference>
<keyword evidence="1" id="KW-0812">Transmembrane</keyword>
<dbReference type="WBParaSite" id="MhA1_Contig1434.frz3.gene4">
    <property type="protein sequence ID" value="MhA1_Contig1434.frz3.gene4"/>
    <property type="gene ID" value="MhA1_Contig1434.frz3.gene4"/>
</dbReference>
<keyword evidence="1" id="KW-0472">Membrane</keyword>
<feature type="transmembrane region" description="Helical" evidence="1">
    <location>
        <begin position="7"/>
        <end position="31"/>
    </location>
</feature>
<protein>
    <submittedName>
        <fullName evidence="3">ABC transmembrane type-1 domain-containing protein</fullName>
    </submittedName>
</protein>
<evidence type="ECO:0000256" key="1">
    <source>
        <dbReference type="SAM" id="Phobius"/>
    </source>
</evidence>
<dbReference type="Proteomes" id="UP000095281">
    <property type="component" value="Unplaced"/>
</dbReference>
<feature type="transmembrane region" description="Helical" evidence="1">
    <location>
        <begin position="78"/>
        <end position="100"/>
    </location>
</feature>
<accession>A0A1I8B519</accession>